<evidence type="ECO:0000259" key="5">
    <source>
        <dbReference type="Pfam" id="PF00501"/>
    </source>
</evidence>
<reference evidence="6" key="1">
    <citation type="journal article" date="2023" name="BMC Genomics">
        <title>Chromosome-level genome assemblies of Cutaneotrichosporon spp. (Trichosporonales, Basidiomycota) reveal imbalanced evolution between nucleotide sequences and chromosome synteny.</title>
        <authorList>
            <person name="Kobayashi Y."/>
            <person name="Kayamori A."/>
            <person name="Aoki K."/>
            <person name="Shiwa Y."/>
            <person name="Matsutani M."/>
            <person name="Fujita N."/>
            <person name="Sugita T."/>
            <person name="Iwasaki W."/>
            <person name="Tanaka N."/>
            <person name="Takashima M."/>
        </authorList>
    </citation>
    <scope>NUCLEOTIDE SEQUENCE</scope>
    <source>
        <strain evidence="6">HIS016</strain>
    </source>
</reference>
<dbReference type="InterPro" id="IPR000873">
    <property type="entry name" value="AMP-dep_synth/lig_dom"/>
</dbReference>
<proteinExistence type="inferred from homology"/>
<dbReference type="AlphaFoldDB" id="A0AAD3TYW8"/>
<reference evidence="6" key="2">
    <citation type="submission" date="2023-06" db="EMBL/GenBank/DDBJ databases">
        <authorList>
            <person name="Kobayashi Y."/>
            <person name="Kayamori A."/>
            <person name="Aoki K."/>
            <person name="Shiwa Y."/>
            <person name="Fujita N."/>
            <person name="Sugita T."/>
            <person name="Iwasaki W."/>
            <person name="Tanaka N."/>
            <person name="Takashima M."/>
        </authorList>
    </citation>
    <scope>NUCLEOTIDE SEQUENCE</scope>
    <source>
        <strain evidence="6">HIS016</strain>
    </source>
</reference>
<protein>
    <recommendedName>
        <fullName evidence="5">AMP-dependent synthetase/ligase domain-containing protein</fullName>
    </recommendedName>
</protein>
<keyword evidence="3" id="KW-0547">Nucleotide-binding</keyword>
<dbReference type="InterPro" id="IPR005914">
    <property type="entry name" value="Acac_CoA_synth"/>
</dbReference>
<dbReference type="Proteomes" id="UP001222932">
    <property type="component" value="Unassembled WGS sequence"/>
</dbReference>
<dbReference type="InterPro" id="IPR045851">
    <property type="entry name" value="AMP-bd_C_sf"/>
</dbReference>
<dbReference type="InterPro" id="IPR020845">
    <property type="entry name" value="AMP-binding_CS"/>
</dbReference>
<dbReference type="PANTHER" id="PTHR42921:SF1">
    <property type="entry name" value="ACETOACETYL-COA SYNTHETASE"/>
    <property type="match status" value="1"/>
</dbReference>
<dbReference type="GO" id="GO:0005524">
    <property type="term" value="F:ATP binding"/>
    <property type="evidence" value="ECO:0007669"/>
    <property type="project" value="UniProtKB-KW"/>
</dbReference>
<dbReference type="SUPFAM" id="SSF56801">
    <property type="entry name" value="Acetyl-CoA synthetase-like"/>
    <property type="match status" value="1"/>
</dbReference>
<sequence length="712" mass="78427">MTTTNPSPDLLWTPAHPEDTQSHKLAAHISKKYGVQLKTYEDFWRWSCANRGEFWSEVWDWEGVIGDKGTGPFVDPAARPKDNPKWFAGARLNWAENQLRNAIMHPQDVAIIDTSEHTPDFKPAARAVTQKELVALVAKAQAGMKAVGVQKGHRVVYWGGNRLEGAVTLLATASLGAIFSSAAADFGVDGVIERLEQIKPHLLVVSNGCVYNQRHHPQLPLLPRLFTSLSHPPANTVIVNHLPDELDERSNVSLFMQAWHDGQTKLQKWADFINHDATTPSYLRIAFNDPIWILFSSGTTGKPKAIVHRCGGMLLDSLREHHIQGDIARGDVFLQYSTTGWMMYQYLVAGLATGATVLVYDGSPLKDPATCWNLIDEHDVTVFGTSAKYIEMVSKVYPDVGKKHKLSYLRQILSTGSPLAADLFDYVYANVKQDLLLGSVSGGTDICSVFAGRCTALPVFRGEIQCRQLGFYLDSTSPDPAEIPGELIVREAFPIEPIGFWPLPKEYLPDGQNIGQADIDAAQQRFLDSYFKDDEGNWYHGDFVKITHSRAGNGGGLIFLGRSDGVLNPQGIRFGPMDIYSVLENPAFAARGVEETLVVGLLVDNGNDEKVVLFVKMYDGKHLDDECLHLIKSSIRSARSARHVPARIVQVSDIPMTLTGKKIEVPIRKVINGAPAAAINPATLRNPHCLQEYVGLGEAMRAAEGVLVPLLS</sequence>
<accession>A0AAD3TYW8</accession>
<keyword evidence="2" id="KW-0436">Ligase</keyword>
<evidence type="ECO:0000256" key="4">
    <source>
        <dbReference type="ARBA" id="ARBA00022840"/>
    </source>
</evidence>
<evidence type="ECO:0000256" key="2">
    <source>
        <dbReference type="ARBA" id="ARBA00022598"/>
    </source>
</evidence>
<dbReference type="Gene3D" id="3.40.50.12780">
    <property type="entry name" value="N-terminal domain of ligase-like"/>
    <property type="match status" value="1"/>
</dbReference>
<dbReference type="PANTHER" id="PTHR42921">
    <property type="entry name" value="ACETOACETYL-COA SYNTHETASE"/>
    <property type="match status" value="1"/>
</dbReference>
<dbReference type="Gene3D" id="3.30.300.30">
    <property type="match status" value="1"/>
</dbReference>
<evidence type="ECO:0000256" key="1">
    <source>
        <dbReference type="ARBA" id="ARBA00006432"/>
    </source>
</evidence>
<dbReference type="PROSITE" id="PS00455">
    <property type="entry name" value="AMP_BINDING"/>
    <property type="match status" value="1"/>
</dbReference>
<dbReference type="Pfam" id="PF00501">
    <property type="entry name" value="AMP-binding"/>
    <property type="match status" value="1"/>
</dbReference>
<gene>
    <name evidence="6" type="ORF">CspeluHIS016_0701160</name>
</gene>
<keyword evidence="4" id="KW-0067">ATP-binding</keyword>
<comment type="caution">
    <text evidence="6">The sequence shown here is derived from an EMBL/GenBank/DDBJ whole genome shotgun (WGS) entry which is preliminary data.</text>
</comment>
<feature type="domain" description="AMP-dependent synthetase/ligase" evidence="5">
    <location>
        <begin position="102"/>
        <end position="435"/>
    </location>
</feature>
<comment type="similarity">
    <text evidence="1">Belongs to the ATP-dependent AMP-binding enzyme family.</text>
</comment>
<keyword evidence="7" id="KW-1185">Reference proteome</keyword>
<evidence type="ECO:0000256" key="3">
    <source>
        <dbReference type="ARBA" id="ARBA00022741"/>
    </source>
</evidence>
<dbReference type="GO" id="GO:0006629">
    <property type="term" value="P:lipid metabolic process"/>
    <property type="evidence" value="ECO:0007669"/>
    <property type="project" value="InterPro"/>
</dbReference>
<name>A0AAD3TYW8_9TREE</name>
<dbReference type="InterPro" id="IPR042099">
    <property type="entry name" value="ANL_N_sf"/>
</dbReference>
<dbReference type="EMBL" id="BTCM01000007">
    <property type="protein sequence ID" value="GMK59101.1"/>
    <property type="molecule type" value="Genomic_DNA"/>
</dbReference>
<dbReference type="GO" id="GO:0030729">
    <property type="term" value="F:acetoacetate-CoA ligase activity"/>
    <property type="evidence" value="ECO:0007669"/>
    <property type="project" value="InterPro"/>
</dbReference>
<dbReference type="NCBIfam" id="TIGR01217">
    <property type="entry name" value="ac_ac_CoA_syn"/>
    <property type="match status" value="1"/>
</dbReference>
<organism evidence="6 7">
    <name type="scientific">Cutaneotrichosporon spelunceum</name>
    <dbReference type="NCBI Taxonomy" id="1672016"/>
    <lineage>
        <taxon>Eukaryota</taxon>
        <taxon>Fungi</taxon>
        <taxon>Dikarya</taxon>
        <taxon>Basidiomycota</taxon>
        <taxon>Agaricomycotina</taxon>
        <taxon>Tremellomycetes</taxon>
        <taxon>Trichosporonales</taxon>
        <taxon>Trichosporonaceae</taxon>
        <taxon>Cutaneotrichosporon</taxon>
    </lineage>
</organism>
<evidence type="ECO:0000313" key="6">
    <source>
        <dbReference type="EMBL" id="GMK59101.1"/>
    </source>
</evidence>
<evidence type="ECO:0000313" key="7">
    <source>
        <dbReference type="Proteomes" id="UP001222932"/>
    </source>
</evidence>